<protein>
    <recommendedName>
        <fullName evidence="3">Peptidase A1 domain-containing protein</fullName>
    </recommendedName>
</protein>
<dbReference type="Gene3D" id="2.40.70.10">
    <property type="entry name" value="Acid Proteases"/>
    <property type="match status" value="2"/>
</dbReference>
<keyword evidence="2" id="KW-1133">Transmembrane helix</keyword>
<evidence type="ECO:0000313" key="5">
    <source>
        <dbReference type="EMBL" id="TPX09248.1"/>
    </source>
</evidence>
<evidence type="ECO:0000259" key="3">
    <source>
        <dbReference type="PROSITE" id="PS51767"/>
    </source>
</evidence>
<dbReference type="Proteomes" id="UP000319257">
    <property type="component" value="Unassembled WGS sequence"/>
</dbReference>
<feature type="compositionally biased region" description="Basic and acidic residues" evidence="1">
    <location>
        <begin position="578"/>
        <end position="588"/>
    </location>
</feature>
<dbReference type="PROSITE" id="PS51767">
    <property type="entry name" value="PEPTIDASE_A1"/>
    <property type="match status" value="1"/>
</dbReference>
<keyword evidence="6" id="KW-1185">Reference proteome</keyword>
<feature type="compositionally biased region" description="Basic and acidic residues" evidence="1">
    <location>
        <begin position="548"/>
        <end position="559"/>
    </location>
</feature>
<name>A0A507AWP5_9PEZI</name>
<dbReference type="GeneID" id="41968938"/>
<sequence length="588" mass="61269">MRSHKATIAAGAVFAVQHALGAGPLQIPFSTDRLTNSDSVPATYGPDGPWQAALVQIGSSSASANGVFAPFWPSGSYLVQVLDGVAPGNYTTKDSKSAVGTRTSLGQSDSWWSDAFMNSTFEAKGFFDQVTLTGKTGDSSSKVNASVAAATKWTVPAAQGATYTPSVGILGLGPDTRAGPGDKSGAHDSILKQLQSRGSIPSQSFSMHLGSVAHSLPGSLLLGGYEDNRVIAPVATLRMQAGLHTAFLVDVTLGVEVGGSPWSDNGSVPGSVYAGNDGAPRAVELVKQLGGAAGASLVTLNAADPYMYLPASTCREAAKHLPVTWDERLQLYLWNTGDPQYGRIVKSPAYLGLVVSDKDAQNVTIKVPFALLNLTLERPLVDAPTPYFPCKPYDGDTLGFWQLGRAFLQSAFVAVDFDANATYLAQAPGPNLFQSVTRPINAGHGAASFLAKPPSEFARSWNGKWEVLMLNGNSMGTGGSSGLSPGGIAGVVIAAVAVVALIGFCIWRRKRGSRKVAPALPPRGSAPMVSAGGPMHEYYTPNGGAGELDGRSAPVHEMDGSSSNGTHEAPANPVYELPHTHTDNRPNH</sequence>
<comment type="caution">
    <text evidence="5">The sequence shown here is derived from an EMBL/GenBank/DDBJ whole genome shotgun (WGS) entry which is preliminary data.</text>
</comment>
<organism evidence="5 6">
    <name type="scientific">Thyridium curvatum</name>
    <dbReference type="NCBI Taxonomy" id="1093900"/>
    <lineage>
        <taxon>Eukaryota</taxon>
        <taxon>Fungi</taxon>
        <taxon>Dikarya</taxon>
        <taxon>Ascomycota</taxon>
        <taxon>Pezizomycotina</taxon>
        <taxon>Sordariomycetes</taxon>
        <taxon>Sordariomycetidae</taxon>
        <taxon>Thyridiales</taxon>
        <taxon>Thyridiaceae</taxon>
        <taxon>Thyridium</taxon>
    </lineage>
</organism>
<dbReference type="InterPro" id="IPR033121">
    <property type="entry name" value="PEPTIDASE_A1"/>
</dbReference>
<dbReference type="InParanoid" id="A0A507AWP5"/>
<accession>A0A507AWP5</accession>
<dbReference type="OrthoDB" id="4074350at2759"/>
<evidence type="ECO:0000313" key="4">
    <source>
        <dbReference type="EMBL" id="TPX09031.1"/>
    </source>
</evidence>
<dbReference type="EMBL" id="SKBQ01000006">
    <property type="protein sequence ID" value="TPX09248.1"/>
    <property type="molecule type" value="Genomic_DNA"/>
</dbReference>
<dbReference type="AlphaFoldDB" id="A0A507AWP5"/>
<keyword evidence="2" id="KW-0812">Transmembrane</keyword>
<evidence type="ECO:0000313" key="6">
    <source>
        <dbReference type="Proteomes" id="UP000319257"/>
    </source>
</evidence>
<dbReference type="InterPro" id="IPR021109">
    <property type="entry name" value="Peptidase_aspartic_dom_sf"/>
</dbReference>
<reference evidence="5 6" key="1">
    <citation type="submission" date="2019-06" db="EMBL/GenBank/DDBJ databases">
        <title>Draft genome sequence of the filamentous fungus Phialemoniopsis curvata isolated from diesel fuel.</title>
        <authorList>
            <person name="Varaljay V.A."/>
            <person name="Lyon W.J."/>
            <person name="Crouch A.L."/>
            <person name="Drake C.E."/>
            <person name="Hollomon J.M."/>
            <person name="Nadeau L.J."/>
            <person name="Nunn H.S."/>
            <person name="Stevenson B.S."/>
            <person name="Bojanowski C.L."/>
            <person name="Crookes-Goodson W.J."/>
        </authorList>
    </citation>
    <scope>NUCLEOTIDE SEQUENCE [LARGE SCALE GENOMIC DNA]</scope>
    <source>
        <strain evidence="5 6">D216</strain>
    </source>
</reference>
<evidence type="ECO:0000256" key="1">
    <source>
        <dbReference type="SAM" id="MobiDB-lite"/>
    </source>
</evidence>
<feature type="region of interest" description="Disordered" evidence="1">
    <location>
        <begin position="516"/>
        <end position="588"/>
    </location>
</feature>
<dbReference type="SUPFAM" id="SSF50630">
    <property type="entry name" value="Acid proteases"/>
    <property type="match status" value="1"/>
</dbReference>
<feature type="domain" description="Peptidase A1" evidence="3">
    <location>
        <begin position="51"/>
        <end position="425"/>
    </location>
</feature>
<dbReference type="EMBL" id="SKBQ01000006">
    <property type="protein sequence ID" value="TPX09031.1"/>
    <property type="molecule type" value="Genomic_DNA"/>
</dbReference>
<feature type="transmembrane region" description="Helical" evidence="2">
    <location>
        <begin position="487"/>
        <end position="507"/>
    </location>
</feature>
<dbReference type="Pfam" id="PF00026">
    <property type="entry name" value="Asp"/>
    <property type="match status" value="1"/>
</dbReference>
<gene>
    <name evidence="4" type="ORF">E0L32_001491</name>
    <name evidence="5" type="ORF">E0L32_001708</name>
</gene>
<evidence type="ECO:0000256" key="2">
    <source>
        <dbReference type="SAM" id="Phobius"/>
    </source>
</evidence>
<keyword evidence="2" id="KW-0472">Membrane</keyword>
<dbReference type="RefSeq" id="XP_030990742.1">
    <property type="nucleotide sequence ID" value="XM_031135575.1"/>
</dbReference>
<proteinExistence type="predicted"/>